<dbReference type="EMBL" id="CP013690">
    <property type="protein sequence ID" value="ALU25131.1"/>
    <property type="molecule type" value="Genomic_DNA"/>
</dbReference>
<dbReference type="eggNOG" id="ENOG50311U3">
    <property type="taxonomic scope" value="Bacteria"/>
</dbReference>
<dbReference type="AlphaFoldDB" id="A0A0S7EDW7"/>
<organism evidence="1 2">
    <name type="scientific">Myroides odoratimimus</name>
    <dbReference type="NCBI Taxonomy" id="76832"/>
    <lineage>
        <taxon>Bacteria</taxon>
        <taxon>Pseudomonadati</taxon>
        <taxon>Bacteroidota</taxon>
        <taxon>Flavobacteriia</taxon>
        <taxon>Flavobacteriales</taxon>
        <taxon>Flavobacteriaceae</taxon>
        <taxon>Myroides</taxon>
    </lineage>
</organism>
<evidence type="ECO:0000313" key="1">
    <source>
        <dbReference type="EMBL" id="ALU25131.1"/>
    </source>
</evidence>
<name>A0A0S7EDW7_9FLAO</name>
<proteinExistence type="predicted"/>
<dbReference type="KEGG" id="mod:AS202_02685"/>
<dbReference type="Proteomes" id="UP000069030">
    <property type="component" value="Chromosome"/>
</dbReference>
<reference evidence="1 2" key="1">
    <citation type="journal article" date="2016" name="J. Zhejiang Univ. Sci. B">
        <title>Antibiotic resistance mechanisms of Myroides sp.</title>
        <authorList>
            <person name="Hu S."/>
            <person name="Yuan S."/>
            <person name="Qu H."/>
            <person name="Jiang T."/>
            <person name="Zhou Y."/>
            <person name="Wang M."/>
            <person name="Ming D."/>
        </authorList>
    </citation>
    <scope>NUCLEOTIDE SEQUENCE [LARGE SCALE GENOMIC DNA]</scope>
    <source>
        <strain evidence="1 2">PR63039</strain>
    </source>
</reference>
<protein>
    <submittedName>
        <fullName evidence="1">Uncharacterized protein</fullName>
    </submittedName>
</protein>
<sequence>MKLKLLTVIFIVLYIANLCVHFRDFQQGYNNAPECHDDKVYTTLVVKQIPSDTSDLHLSLTDKKTTGIQIREIKETIEVEVPKQYSNGISNFFIGLLGILTILLFPVIIIVFIKFFKNLYNGNIASNSQIRRLQILAYFQLLLPVLGNIFVFYSNKEQQEVANIYNLNLVKYDYDFSLFIIPLILLLIVEVLKQHLTLKENAELTI</sequence>
<evidence type="ECO:0000313" key="2">
    <source>
        <dbReference type="Proteomes" id="UP000069030"/>
    </source>
</evidence>
<accession>A0A0S7EDW7</accession>
<dbReference type="RefSeq" id="WP_006259553.1">
    <property type="nucleotide sequence ID" value="NZ_BCMQ01000017.1"/>
</dbReference>
<dbReference type="Pfam" id="PF11188">
    <property type="entry name" value="DUF2975"/>
    <property type="match status" value="1"/>
</dbReference>
<dbReference type="InterPro" id="IPR021354">
    <property type="entry name" value="DUF2975"/>
</dbReference>
<gene>
    <name evidence="1" type="ORF">AS202_02685</name>
</gene>